<dbReference type="InterPro" id="IPR004332">
    <property type="entry name" value="Transposase_MuDR"/>
</dbReference>
<reference evidence="2 3" key="1">
    <citation type="submission" date="2019-01" db="EMBL/GenBank/DDBJ databases">
        <title>Sequencing of cultivated peanut Arachis hypogaea provides insights into genome evolution and oil improvement.</title>
        <authorList>
            <person name="Chen X."/>
        </authorList>
    </citation>
    <scope>NUCLEOTIDE SEQUENCE [LARGE SCALE GENOMIC DNA]</scope>
    <source>
        <strain evidence="3">cv. Fuhuasheng</strain>
        <tissue evidence="2">Leaves</tissue>
    </source>
</reference>
<accession>A0A445D209</accession>
<name>A0A445D209_ARAHY</name>
<evidence type="ECO:0000313" key="2">
    <source>
        <dbReference type="EMBL" id="RYR57200.1"/>
    </source>
</evidence>
<dbReference type="Pfam" id="PF03108">
    <property type="entry name" value="DBD_Tnp_Mut"/>
    <property type="match status" value="1"/>
</dbReference>
<evidence type="ECO:0000313" key="3">
    <source>
        <dbReference type="Proteomes" id="UP000289738"/>
    </source>
</evidence>
<evidence type="ECO:0000259" key="1">
    <source>
        <dbReference type="Pfam" id="PF03108"/>
    </source>
</evidence>
<protein>
    <recommendedName>
        <fullName evidence="1">Transposase MuDR plant domain-containing protein</fullName>
    </recommendedName>
</protein>
<proteinExistence type="predicted"/>
<dbReference type="EMBL" id="SDMP01000005">
    <property type="protein sequence ID" value="RYR57200.1"/>
    <property type="molecule type" value="Genomic_DNA"/>
</dbReference>
<dbReference type="AlphaFoldDB" id="A0A445D209"/>
<organism evidence="2 3">
    <name type="scientific">Arachis hypogaea</name>
    <name type="common">Peanut</name>
    <dbReference type="NCBI Taxonomy" id="3818"/>
    <lineage>
        <taxon>Eukaryota</taxon>
        <taxon>Viridiplantae</taxon>
        <taxon>Streptophyta</taxon>
        <taxon>Embryophyta</taxon>
        <taxon>Tracheophyta</taxon>
        <taxon>Spermatophyta</taxon>
        <taxon>Magnoliopsida</taxon>
        <taxon>eudicotyledons</taxon>
        <taxon>Gunneridae</taxon>
        <taxon>Pentapetalae</taxon>
        <taxon>rosids</taxon>
        <taxon>fabids</taxon>
        <taxon>Fabales</taxon>
        <taxon>Fabaceae</taxon>
        <taxon>Papilionoideae</taxon>
        <taxon>50 kb inversion clade</taxon>
        <taxon>dalbergioids sensu lato</taxon>
        <taxon>Dalbergieae</taxon>
        <taxon>Pterocarpus clade</taxon>
        <taxon>Arachis</taxon>
    </lineage>
</organism>
<comment type="caution">
    <text evidence="2">The sequence shown here is derived from an EMBL/GenBank/DDBJ whole genome shotgun (WGS) entry which is preliminary data.</text>
</comment>
<feature type="domain" description="Transposase MuDR plant" evidence="1">
    <location>
        <begin position="109"/>
        <end position="164"/>
    </location>
</feature>
<dbReference type="Proteomes" id="UP000289738">
    <property type="component" value="Chromosome A05"/>
</dbReference>
<sequence>MVNRVFWFHLFWLHGDEHVRLMSDIHGRIMTEQVMEFSAEVGDNGGGGSGHSNFVQDDPPVAPPPIRYASPVEDNCTSHYHMLDLDAMHKKTSFSNMSRDDYNINVGVEFRIDHRFKSREALMQGVKNYSICRSAKYRIVESGQLKYHVHCRQFAAGCPWSLHVTL</sequence>
<gene>
    <name evidence="2" type="ORF">Ahy_A05g022938</name>
</gene>
<keyword evidence="3" id="KW-1185">Reference proteome</keyword>